<sequence>MVARPTVERWCNTTVFVADGCVQYTHDSVLDGIVKKWDKKIIAGPQGPRLVGGIPEFRIFHPTRLWGAAPLFVFTLLLGIVLLVQHAHASLEKLSRFQRKCFRDIGRCVMFMDGERAFGCAQCGQDTRTAILREVTSSEVLLRLVSPANDRFIFLVPEFVFLDPGVVRNLETATNVAAVVVYEQSLDANNETLNFPPIIGNRLSSDAAEPNMAYNIYPEGETPSQGGSTVPPSTTIERNPFGRGSKFLLFPFNIFHVNSTIAGFLRERIERFPIQDGFFSVQEDNPRRSSTAPRYKGQSRGQMFACPPEAAETSNVSGSTNPEDDSASGQQSWEDKTNSKKCLSEKTCLPIGGQSLWSALGRVDFSREGGPREVLAITAPMDSLAFFPDLSLGASAEIASVAVLMAVAKSVAEYRRGEGKNIKMKLQPVYFLWNAESWGYTGSSRFLKDVQEFECKIENNASEGKKGCSDRFMDSLKFKDFKDKPFTVLNIGQITTPIFENATVQNANFYKQGIRIRDIDQEEDPGEGPLEKALSKAFENNELQLTLAEGSRDITPIDSSQSFQKYLPEAEVVSITSYNESFTNSLYHSIYDDKRLIKHTEPIRVLAKLIARTVISLAFEKEDVPVEIDNEVIDQVLFCLTSRTQWRDCKMAKEFLGEMLDKVKDDVKPGNYPGSFFPSTRLFDSNTGAFAKLILVRNFMAFHNQYELDQELDQERNCSEEKENSCDAFFEGVNKDAGAQSHSELRTGVCTRGTCVASDTYTHNAFGTALDSTNTAQSEFEYKEEGNGEEEESNSVTASTPKEAGFTESVWDFEHGFCGFVEDTTTFGVVILALGIFIMLLSMVFVFCFDKRLEKSEGDPPGAISIAAVFL</sequence>
<accession>R7QN81</accession>
<comment type="similarity">
    <text evidence="2">Belongs to the nicastrin family.</text>
</comment>
<dbReference type="KEGG" id="ccp:CHC_T00000345001"/>
<dbReference type="SUPFAM" id="SSF53187">
    <property type="entry name" value="Zn-dependent exopeptidases"/>
    <property type="match status" value="1"/>
</dbReference>
<feature type="domain" description="Nicastrin small lobe" evidence="12">
    <location>
        <begin position="108"/>
        <end position="259"/>
    </location>
</feature>
<keyword evidence="7 11" id="KW-1133">Transmembrane helix</keyword>
<feature type="region of interest" description="Disordered" evidence="10">
    <location>
        <begin position="281"/>
        <end position="338"/>
    </location>
</feature>
<evidence type="ECO:0000256" key="3">
    <source>
        <dbReference type="ARBA" id="ARBA00015303"/>
    </source>
</evidence>
<dbReference type="Gramene" id="CDF39539">
    <property type="protein sequence ID" value="CDF39539"/>
    <property type="gene ID" value="CHC_T00000345001"/>
</dbReference>
<dbReference type="STRING" id="2769.R7QN81"/>
<dbReference type="InterPro" id="IPR008710">
    <property type="entry name" value="Nicastrin"/>
</dbReference>
<comment type="subcellular location">
    <subcellularLocation>
        <location evidence="1">Membrane</location>
        <topology evidence="1">Single-pass type I membrane protein</topology>
    </subcellularLocation>
</comment>
<evidence type="ECO:0000313" key="13">
    <source>
        <dbReference type="EMBL" id="CDF39539.1"/>
    </source>
</evidence>
<dbReference type="PhylomeDB" id="R7QN81"/>
<dbReference type="GO" id="GO:0005886">
    <property type="term" value="C:plasma membrane"/>
    <property type="evidence" value="ECO:0007669"/>
    <property type="project" value="TreeGrafter"/>
</dbReference>
<keyword evidence="14" id="KW-1185">Reference proteome</keyword>
<feature type="region of interest" description="Disordered" evidence="10">
    <location>
        <begin position="778"/>
        <end position="801"/>
    </location>
</feature>
<dbReference type="PANTHER" id="PTHR21092:SF0">
    <property type="entry name" value="NICASTRIN"/>
    <property type="match status" value="1"/>
</dbReference>
<evidence type="ECO:0000256" key="8">
    <source>
        <dbReference type="ARBA" id="ARBA00023136"/>
    </source>
</evidence>
<keyword evidence="5" id="KW-0732">Signal</keyword>
<evidence type="ECO:0000256" key="2">
    <source>
        <dbReference type="ARBA" id="ARBA00007717"/>
    </source>
</evidence>
<evidence type="ECO:0000259" key="12">
    <source>
        <dbReference type="Pfam" id="PF18266"/>
    </source>
</evidence>
<evidence type="ECO:0000256" key="7">
    <source>
        <dbReference type="ARBA" id="ARBA00022989"/>
    </source>
</evidence>
<name>R7QN81_CHOCR</name>
<keyword evidence="4 11" id="KW-0812">Transmembrane</keyword>
<dbReference type="Gene3D" id="3.40.630.10">
    <property type="entry name" value="Zn peptidases"/>
    <property type="match status" value="1"/>
</dbReference>
<dbReference type="GO" id="GO:0007219">
    <property type="term" value="P:Notch signaling pathway"/>
    <property type="evidence" value="ECO:0007669"/>
    <property type="project" value="UniProtKB-KW"/>
</dbReference>
<dbReference type="OrthoDB" id="4734at2759"/>
<dbReference type="InterPro" id="IPR041084">
    <property type="entry name" value="Ncstrn_small"/>
</dbReference>
<dbReference type="GO" id="GO:0016485">
    <property type="term" value="P:protein processing"/>
    <property type="evidence" value="ECO:0007669"/>
    <property type="project" value="InterPro"/>
</dbReference>
<dbReference type="OMA" id="CDEDANT"/>
<evidence type="ECO:0000256" key="11">
    <source>
        <dbReference type="SAM" id="Phobius"/>
    </source>
</evidence>
<dbReference type="PANTHER" id="PTHR21092">
    <property type="entry name" value="NICASTRIN"/>
    <property type="match status" value="1"/>
</dbReference>
<evidence type="ECO:0000256" key="6">
    <source>
        <dbReference type="ARBA" id="ARBA00022976"/>
    </source>
</evidence>
<keyword evidence="9" id="KW-0325">Glycoprotein</keyword>
<gene>
    <name evidence="13" type="ORF">CHC_T00000345001</name>
</gene>
<dbReference type="RefSeq" id="XP_005709833.1">
    <property type="nucleotide sequence ID" value="XM_005709776.1"/>
</dbReference>
<keyword evidence="8 11" id="KW-0472">Membrane</keyword>
<feature type="transmembrane region" description="Helical" evidence="11">
    <location>
        <begin position="827"/>
        <end position="849"/>
    </location>
</feature>
<dbReference type="AlphaFoldDB" id="R7QN81"/>
<feature type="compositionally biased region" description="Polar residues" evidence="10">
    <location>
        <begin position="312"/>
        <end position="332"/>
    </location>
</feature>
<evidence type="ECO:0000256" key="5">
    <source>
        <dbReference type="ARBA" id="ARBA00022729"/>
    </source>
</evidence>
<proteinExistence type="inferred from homology"/>
<dbReference type="Pfam" id="PF05450">
    <property type="entry name" value="Nicastrin"/>
    <property type="match status" value="1"/>
</dbReference>
<reference evidence="14" key="1">
    <citation type="journal article" date="2013" name="Proc. Natl. Acad. Sci. U.S.A.">
        <title>Genome structure and metabolic features in the red seaweed Chondrus crispus shed light on evolution of the Archaeplastida.</title>
        <authorList>
            <person name="Collen J."/>
            <person name="Porcel B."/>
            <person name="Carre W."/>
            <person name="Ball S.G."/>
            <person name="Chaparro C."/>
            <person name="Tonon T."/>
            <person name="Barbeyron T."/>
            <person name="Michel G."/>
            <person name="Noel B."/>
            <person name="Valentin K."/>
            <person name="Elias M."/>
            <person name="Artiguenave F."/>
            <person name="Arun A."/>
            <person name="Aury J.M."/>
            <person name="Barbosa-Neto J.F."/>
            <person name="Bothwell J.H."/>
            <person name="Bouget F.Y."/>
            <person name="Brillet L."/>
            <person name="Cabello-Hurtado F."/>
            <person name="Capella-Gutierrez S."/>
            <person name="Charrier B."/>
            <person name="Cladiere L."/>
            <person name="Cock J.M."/>
            <person name="Coelho S.M."/>
            <person name="Colleoni C."/>
            <person name="Czjzek M."/>
            <person name="Da Silva C."/>
            <person name="Delage L."/>
            <person name="Denoeud F."/>
            <person name="Deschamps P."/>
            <person name="Dittami S.M."/>
            <person name="Gabaldon T."/>
            <person name="Gachon C.M."/>
            <person name="Groisillier A."/>
            <person name="Herve C."/>
            <person name="Jabbari K."/>
            <person name="Katinka M."/>
            <person name="Kloareg B."/>
            <person name="Kowalczyk N."/>
            <person name="Labadie K."/>
            <person name="Leblanc C."/>
            <person name="Lopez P.J."/>
            <person name="McLachlan D.H."/>
            <person name="Meslet-Cladiere L."/>
            <person name="Moustafa A."/>
            <person name="Nehr Z."/>
            <person name="Nyvall Collen P."/>
            <person name="Panaud O."/>
            <person name="Partensky F."/>
            <person name="Poulain J."/>
            <person name="Rensing S.A."/>
            <person name="Rousvoal S."/>
            <person name="Samson G."/>
            <person name="Symeonidi A."/>
            <person name="Weissenbach J."/>
            <person name="Zambounis A."/>
            <person name="Wincker P."/>
            <person name="Boyen C."/>
        </authorList>
    </citation>
    <scope>NUCLEOTIDE SEQUENCE [LARGE SCALE GENOMIC DNA]</scope>
    <source>
        <strain evidence="14">cv. Stackhouse</strain>
    </source>
</reference>
<evidence type="ECO:0000256" key="1">
    <source>
        <dbReference type="ARBA" id="ARBA00004479"/>
    </source>
</evidence>
<feature type="transmembrane region" description="Helical" evidence="11">
    <location>
        <begin position="65"/>
        <end position="84"/>
    </location>
</feature>
<dbReference type="EMBL" id="HG002052">
    <property type="protein sequence ID" value="CDF39539.1"/>
    <property type="molecule type" value="Genomic_DNA"/>
</dbReference>
<dbReference type="GeneID" id="17317551"/>
<evidence type="ECO:0000256" key="9">
    <source>
        <dbReference type="ARBA" id="ARBA00023180"/>
    </source>
</evidence>
<evidence type="ECO:0000313" key="14">
    <source>
        <dbReference type="Proteomes" id="UP000012073"/>
    </source>
</evidence>
<dbReference type="Proteomes" id="UP000012073">
    <property type="component" value="Unassembled WGS sequence"/>
</dbReference>
<evidence type="ECO:0000256" key="10">
    <source>
        <dbReference type="SAM" id="MobiDB-lite"/>
    </source>
</evidence>
<protein>
    <recommendedName>
        <fullName evidence="3">Nicastrin</fullName>
    </recommendedName>
</protein>
<keyword evidence="6" id="KW-0914">Notch signaling pathway</keyword>
<evidence type="ECO:0000256" key="4">
    <source>
        <dbReference type="ARBA" id="ARBA00022692"/>
    </source>
</evidence>
<dbReference type="Pfam" id="PF18266">
    <property type="entry name" value="Ncstrn_small"/>
    <property type="match status" value="1"/>
</dbReference>
<organism evidence="13 14">
    <name type="scientific">Chondrus crispus</name>
    <name type="common">Carrageen Irish moss</name>
    <name type="synonym">Polymorpha crispa</name>
    <dbReference type="NCBI Taxonomy" id="2769"/>
    <lineage>
        <taxon>Eukaryota</taxon>
        <taxon>Rhodophyta</taxon>
        <taxon>Florideophyceae</taxon>
        <taxon>Rhodymeniophycidae</taxon>
        <taxon>Gigartinales</taxon>
        <taxon>Gigartinaceae</taxon>
        <taxon>Chondrus</taxon>
    </lineage>
</organism>